<feature type="compositionally biased region" description="Basic and acidic residues" evidence="1">
    <location>
        <begin position="37"/>
        <end position="46"/>
    </location>
</feature>
<accession>A0ABQ8QES1</accession>
<dbReference type="Proteomes" id="UP001163828">
    <property type="component" value="Unassembled WGS sequence"/>
</dbReference>
<protein>
    <submittedName>
        <fullName evidence="2">Uncharacterized protein</fullName>
    </submittedName>
</protein>
<feature type="region of interest" description="Disordered" evidence="1">
    <location>
        <begin position="1"/>
        <end position="53"/>
    </location>
</feature>
<name>A0ABQ8QES1_9AGAR</name>
<evidence type="ECO:0000313" key="3">
    <source>
        <dbReference type="Proteomes" id="UP001163828"/>
    </source>
</evidence>
<keyword evidence="3" id="KW-1185">Reference proteome</keyword>
<gene>
    <name evidence="2" type="ORF">F5050DRAFT_1754704</name>
</gene>
<dbReference type="EMBL" id="MU790593">
    <property type="protein sequence ID" value="KAJ3997042.1"/>
    <property type="molecule type" value="Genomic_DNA"/>
</dbReference>
<organism evidence="2 3">
    <name type="scientific">Lentinula boryana</name>
    <dbReference type="NCBI Taxonomy" id="40481"/>
    <lineage>
        <taxon>Eukaryota</taxon>
        <taxon>Fungi</taxon>
        <taxon>Dikarya</taxon>
        <taxon>Basidiomycota</taxon>
        <taxon>Agaricomycotina</taxon>
        <taxon>Agaricomycetes</taxon>
        <taxon>Agaricomycetidae</taxon>
        <taxon>Agaricales</taxon>
        <taxon>Marasmiineae</taxon>
        <taxon>Omphalotaceae</taxon>
        <taxon>Lentinula</taxon>
    </lineage>
</organism>
<proteinExistence type="predicted"/>
<sequence length="213" mass="22731">MDCLTPPNSSSPSPVTPKDVPSHDLPPHISLDFSQSDEMHSDEEISSRSVSSDEVSALYMEALTCDQRSHMRAEPSLLRSSASPLSFRSRSLSPLSLLESLESPPDSPVGYRGLTSLGISTGHLETILPATVFAPAVSLNLDRASCCTSAGIAVLDDSEGALKAQTLSGDGLQLDDEAMNDELDCLDSVDGSNLEEGEEDGLDDPAEFFHFQF</sequence>
<reference evidence="2" key="1">
    <citation type="submission" date="2022-08" db="EMBL/GenBank/DDBJ databases">
        <authorList>
            <consortium name="DOE Joint Genome Institute"/>
            <person name="Min B."/>
            <person name="Riley R."/>
            <person name="Sierra-Patev S."/>
            <person name="Naranjo-Ortiz M."/>
            <person name="Looney B."/>
            <person name="Konkel Z."/>
            <person name="Slot J.C."/>
            <person name="Sakamoto Y."/>
            <person name="Steenwyk J.L."/>
            <person name="Rokas A."/>
            <person name="Carro J."/>
            <person name="Camarero S."/>
            <person name="Ferreira P."/>
            <person name="Molpeceres G."/>
            <person name="Ruiz-Duenas F.J."/>
            <person name="Serrano A."/>
            <person name="Henrissat B."/>
            <person name="Drula E."/>
            <person name="Hughes K.W."/>
            <person name="Mata J.L."/>
            <person name="Ishikawa N.K."/>
            <person name="Vargas-Isla R."/>
            <person name="Ushijima S."/>
            <person name="Smith C.A."/>
            <person name="Ahrendt S."/>
            <person name="Andreopoulos W."/>
            <person name="He G."/>
            <person name="Labutti K."/>
            <person name="Lipzen A."/>
            <person name="Ng V."/>
            <person name="Sandor L."/>
            <person name="Barry K."/>
            <person name="Martinez A.T."/>
            <person name="Xiao Y."/>
            <person name="Gibbons J.G."/>
            <person name="Terashima K."/>
            <person name="Hibbett D.S."/>
            <person name="Grigoriev I.V."/>
        </authorList>
    </citation>
    <scope>NUCLEOTIDE SEQUENCE</scope>
    <source>
        <strain evidence="2">TFB10827</strain>
    </source>
</reference>
<comment type="caution">
    <text evidence="2">The sequence shown here is derived from an EMBL/GenBank/DDBJ whole genome shotgun (WGS) entry which is preliminary data.</text>
</comment>
<evidence type="ECO:0000313" key="2">
    <source>
        <dbReference type="EMBL" id="KAJ3997042.1"/>
    </source>
</evidence>
<evidence type="ECO:0000256" key="1">
    <source>
        <dbReference type="SAM" id="MobiDB-lite"/>
    </source>
</evidence>
<feature type="compositionally biased region" description="Low complexity" evidence="1">
    <location>
        <begin position="1"/>
        <end position="13"/>
    </location>
</feature>